<evidence type="ECO:0000313" key="3">
    <source>
        <dbReference type="EMBL" id="KAL1900619.1"/>
    </source>
</evidence>
<reference evidence="3 4" key="1">
    <citation type="journal article" date="2024" name="IMA Fungus">
        <title>IMA Genome - F19 : A genome assembly and annotation guide to empower mycologists, including annotated draft genome sequences of Ceratocystis pirilliformis, Diaporthe australafricana, Fusarium ophioides, Paecilomyces lecythidis, and Sporothrix stenoceras.</title>
        <authorList>
            <person name="Aylward J."/>
            <person name="Wilson A.M."/>
            <person name="Visagie C.M."/>
            <person name="Spraker J."/>
            <person name="Barnes I."/>
            <person name="Buitendag C."/>
            <person name="Ceriani C."/>
            <person name="Del Mar Angel L."/>
            <person name="du Plessis D."/>
            <person name="Fuchs T."/>
            <person name="Gasser K."/>
            <person name="Kramer D."/>
            <person name="Li W."/>
            <person name="Munsamy K."/>
            <person name="Piso A."/>
            <person name="Price J.L."/>
            <person name="Sonnekus B."/>
            <person name="Thomas C."/>
            <person name="van der Nest A."/>
            <person name="van Dijk A."/>
            <person name="van Heerden A."/>
            <person name="van Vuuren N."/>
            <person name="Yilmaz N."/>
            <person name="Duong T.A."/>
            <person name="van der Merwe N.A."/>
            <person name="Wingfield M.J."/>
            <person name="Wingfield B.D."/>
        </authorList>
    </citation>
    <scope>NUCLEOTIDE SEQUENCE [LARGE SCALE GENOMIC DNA]</scope>
    <source>
        <strain evidence="3 4">CMW 5346</strain>
    </source>
</reference>
<feature type="domain" description="JmjC" evidence="2">
    <location>
        <begin position="379"/>
        <end position="544"/>
    </location>
</feature>
<dbReference type="SMART" id="SM00558">
    <property type="entry name" value="JmjC"/>
    <property type="match status" value="1"/>
</dbReference>
<evidence type="ECO:0000259" key="2">
    <source>
        <dbReference type="PROSITE" id="PS51184"/>
    </source>
</evidence>
<dbReference type="SUPFAM" id="SSF51197">
    <property type="entry name" value="Clavaminate synthase-like"/>
    <property type="match status" value="1"/>
</dbReference>
<dbReference type="PANTHER" id="PTHR12461">
    <property type="entry name" value="HYPOXIA-INDUCIBLE FACTOR 1 ALPHA INHIBITOR-RELATED"/>
    <property type="match status" value="1"/>
</dbReference>
<protein>
    <recommendedName>
        <fullName evidence="2">JmjC domain-containing protein</fullName>
    </recommendedName>
</protein>
<dbReference type="InterPro" id="IPR041667">
    <property type="entry name" value="Cupin_8"/>
</dbReference>
<dbReference type="Pfam" id="PF13621">
    <property type="entry name" value="Cupin_8"/>
    <property type="match status" value="1"/>
</dbReference>
<dbReference type="Proteomes" id="UP001583186">
    <property type="component" value="Unassembled WGS sequence"/>
</dbReference>
<dbReference type="PANTHER" id="PTHR12461:SF101">
    <property type="entry name" value="TRNA WYBUTOSINE-SYNTHESIZING PROTEIN 4"/>
    <property type="match status" value="1"/>
</dbReference>
<dbReference type="EMBL" id="JAWCUI010000009">
    <property type="protein sequence ID" value="KAL1900619.1"/>
    <property type="molecule type" value="Genomic_DNA"/>
</dbReference>
<proteinExistence type="predicted"/>
<evidence type="ECO:0000313" key="4">
    <source>
        <dbReference type="Proteomes" id="UP001583186"/>
    </source>
</evidence>
<accession>A0ABR3ZM93</accession>
<dbReference type="Gene3D" id="2.60.120.650">
    <property type="entry name" value="Cupin"/>
    <property type="match status" value="1"/>
</dbReference>
<comment type="caution">
    <text evidence="3">The sequence shown here is derived from an EMBL/GenBank/DDBJ whole genome shotgun (WGS) entry which is preliminary data.</text>
</comment>
<gene>
    <name evidence="3" type="ORF">Sste5346_002344</name>
</gene>
<sequence>MVTLHRAIWDHCLLAARQIAGADTADANSDANSNSNSKPTIAGLEGCDAPFINLLQRQAAQILRIDADDIPRASPLISRRLDDLIEIAHARFYAYPPSDVPACWRHLYTDASILLFAARWSSFRNRRETLPRASNLRVLRQQTNFNLNLTTADLDLLIRPLDLALILAGGAGPQSRGRAWIHETLDLLHWVLEEDDACLVEEGDTDTHGPRKRPRQHITDPPSLRAPRGQRVHDFASEQQFNDKGSDGGDVFTPPVERPIPVSGPLGFEEFQEYLDRDRGRKRTPLVLKGMLERWPAFDKQGQRLWSSPAYLMHRTLRGRRLVPVEVGRSYVDEGWSQKIVPFEEVLAPLAGWTNGDTAPKGKDEAQPTMYLAQHALFSQIPQLQADLAIPDACYTSTWTEDDGGNNDDDDIGIPEVPVNAWIGPAGTITPLHTDPHHNLLAQVVGRKYIRLYAPEHTAALEPRGYEEGGIDMNNTSKVDVGVVEGWDVVEEADEINDDERNRFRDIPYVDCILEPGDTLYIPLGWWHYVRSLRVSFSVSFWWN</sequence>
<dbReference type="PROSITE" id="PS51184">
    <property type="entry name" value="JMJC"/>
    <property type="match status" value="1"/>
</dbReference>
<keyword evidence="4" id="KW-1185">Reference proteome</keyword>
<evidence type="ECO:0000256" key="1">
    <source>
        <dbReference type="SAM" id="MobiDB-lite"/>
    </source>
</evidence>
<dbReference type="InterPro" id="IPR003347">
    <property type="entry name" value="JmjC_dom"/>
</dbReference>
<organism evidence="3 4">
    <name type="scientific">Sporothrix stenoceras</name>
    <dbReference type="NCBI Taxonomy" id="5173"/>
    <lineage>
        <taxon>Eukaryota</taxon>
        <taxon>Fungi</taxon>
        <taxon>Dikarya</taxon>
        <taxon>Ascomycota</taxon>
        <taxon>Pezizomycotina</taxon>
        <taxon>Sordariomycetes</taxon>
        <taxon>Sordariomycetidae</taxon>
        <taxon>Ophiostomatales</taxon>
        <taxon>Ophiostomataceae</taxon>
        <taxon>Sporothrix</taxon>
    </lineage>
</organism>
<feature type="region of interest" description="Disordered" evidence="1">
    <location>
        <begin position="202"/>
        <end position="228"/>
    </location>
</feature>
<name>A0ABR3ZM93_9PEZI</name>